<evidence type="ECO:0000313" key="2">
    <source>
        <dbReference type="EMBL" id="PNQ75293.1"/>
    </source>
</evidence>
<evidence type="ECO:0000256" key="1">
    <source>
        <dbReference type="SAM" id="Phobius"/>
    </source>
</evidence>
<dbReference type="AlphaFoldDB" id="A0A2K1E4V7"/>
<keyword evidence="1" id="KW-0472">Membrane</keyword>
<reference evidence="2 3" key="1">
    <citation type="submission" date="2018-01" db="EMBL/GenBank/DDBJ databases">
        <title>The draft genome of Hanstruepera neustonica JCM19743.</title>
        <authorList>
            <person name="He R.-H."/>
            <person name="Du Z.-J."/>
        </authorList>
    </citation>
    <scope>NUCLEOTIDE SEQUENCE [LARGE SCALE GENOMIC DNA]</scope>
    <source>
        <strain evidence="2 3">JCM19743</strain>
    </source>
</reference>
<accession>A0A2K1E4V7</accession>
<name>A0A2K1E4V7_9FLAO</name>
<keyword evidence="1" id="KW-0812">Transmembrane</keyword>
<feature type="transmembrane region" description="Helical" evidence="1">
    <location>
        <begin position="38"/>
        <end position="65"/>
    </location>
</feature>
<organism evidence="2 3">
    <name type="scientific">Hanstruepera neustonica</name>
    <dbReference type="NCBI Taxonomy" id="1445657"/>
    <lineage>
        <taxon>Bacteria</taxon>
        <taxon>Pseudomonadati</taxon>
        <taxon>Bacteroidota</taxon>
        <taxon>Flavobacteriia</taxon>
        <taxon>Flavobacteriales</taxon>
        <taxon>Flavobacteriaceae</taxon>
        <taxon>Hanstruepera</taxon>
    </lineage>
</organism>
<dbReference type="RefSeq" id="WP_103051138.1">
    <property type="nucleotide sequence ID" value="NZ_POWF01000001.1"/>
</dbReference>
<proteinExistence type="predicted"/>
<gene>
    <name evidence="2" type="ORF">C1T31_03940</name>
</gene>
<comment type="caution">
    <text evidence="2">The sequence shown here is derived from an EMBL/GenBank/DDBJ whole genome shotgun (WGS) entry which is preliminary data.</text>
</comment>
<protein>
    <submittedName>
        <fullName evidence="2">Uncharacterized protein</fullName>
    </submittedName>
</protein>
<dbReference type="OrthoDB" id="1435846at2"/>
<dbReference type="EMBL" id="POWF01000001">
    <property type="protein sequence ID" value="PNQ75293.1"/>
    <property type="molecule type" value="Genomic_DNA"/>
</dbReference>
<evidence type="ECO:0000313" key="3">
    <source>
        <dbReference type="Proteomes" id="UP000236641"/>
    </source>
</evidence>
<keyword evidence="3" id="KW-1185">Reference proteome</keyword>
<sequence length="321" mass="36600">MKSLFKPYSLLLYLLVVIAFFFLGVIYAGVTDAAKDQVLAGGAIVLGYGIISSFFALLLAFFLAYQSSRNTILTINKVLGVIVVLSLGYFIWKFYTKTQQERETQQQNTPTKPTATEAKLMTMLLDTHKKSQKKTIMGFGMFSPNMFENKALYFYGNLNLEKSLMEHIPTDSITFKKSEYGSFNIATAPPWLVPDHLKLDYDMLYFKVVSVSEDFLEVIVNTSTLQTAYIDKQSGVFKYWPEFLLSVNSVEFIGQNSQKVHVKPLDGAGFVNTNHSFMKPLKVKQSWMYVLLLNNEFETTGKGWIKWKENNQLLITYNLLS</sequence>
<keyword evidence="1" id="KW-1133">Transmembrane helix</keyword>
<dbReference type="Proteomes" id="UP000236641">
    <property type="component" value="Unassembled WGS sequence"/>
</dbReference>
<feature type="transmembrane region" description="Helical" evidence="1">
    <location>
        <begin position="72"/>
        <end position="92"/>
    </location>
</feature>